<evidence type="ECO:0000313" key="1">
    <source>
        <dbReference type="EMBL" id="RLN04530.1"/>
    </source>
</evidence>
<reference evidence="2" key="1">
    <citation type="journal article" date="2019" name="Nat. Commun.">
        <title>The genome of broomcorn millet.</title>
        <authorList>
            <person name="Zou C."/>
            <person name="Miki D."/>
            <person name="Li D."/>
            <person name="Tang Q."/>
            <person name="Xiao L."/>
            <person name="Rajput S."/>
            <person name="Deng P."/>
            <person name="Jia W."/>
            <person name="Huang R."/>
            <person name="Zhang M."/>
            <person name="Sun Y."/>
            <person name="Hu J."/>
            <person name="Fu X."/>
            <person name="Schnable P.S."/>
            <person name="Li F."/>
            <person name="Zhang H."/>
            <person name="Feng B."/>
            <person name="Zhu X."/>
            <person name="Liu R."/>
            <person name="Schnable J.C."/>
            <person name="Zhu J.-K."/>
            <person name="Zhang H."/>
        </authorList>
    </citation>
    <scope>NUCLEOTIDE SEQUENCE [LARGE SCALE GENOMIC DNA]</scope>
</reference>
<gene>
    <name evidence="1" type="ORF">C2845_PM13G16600</name>
</gene>
<dbReference type="EMBL" id="PQIB02000008">
    <property type="protein sequence ID" value="RLN04530.1"/>
    <property type="molecule type" value="Genomic_DNA"/>
</dbReference>
<keyword evidence="2" id="KW-1185">Reference proteome</keyword>
<dbReference type="Proteomes" id="UP000275267">
    <property type="component" value="Unassembled WGS sequence"/>
</dbReference>
<protein>
    <submittedName>
        <fullName evidence="1">Uncharacterized protein</fullName>
    </submittedName>
</protein>
<proteinExistence type="predicted"/>
<evidence type="ECO:0000313" key="2">
    <source>
        <dbReference type="Proteomes" id="UP000275267"/>
    </source>
</evidence>
<dbReference type="OrthoDB" id="1721685at2759"/>
<organism evidence="1 2">
    <name type="scientific">Panicum miliaceum</name>
    <name type="common">Proso millet</name>
    <name type="synonym">Broomcorn millet</name>
    <dbReference type="NCBI Taxonomy" id="4540"/>
    <lineage>
        <taxon>Eukaryota</taxon>
        <taxon>Viridiplantae</taxon>
        <taxon>Streptophyta</taxon>
        <taxon>Embryophyta</taxon>
        <taxon>Tracheophyta</taxon>
        <taxon>Spermatophyta</taxon>
        <taxon>Magnoliopsida</taxon>
        <taxon>Liliopsida</taxon>
        <taxon>Poales</taxon>
        <taxon>Poaceae</taxon>
        <taxon>PACMAD clade</taxon>
        <taxon>Panicoideae</taxon>
        <taxon>Panicodae</taxon>
        <taxon>Paniceae</taxon>
        <taxon>Panicinae</taxon>
        <taxon>Panicum</taxon>
        <taxon>Panicum sect. Panicum</taxon>
    </lineage>
</organism>
<name>A0A3L6RJ52_PANMI</name>
<dbReference type="STRING" id="4540.A0A3L6RJ52"/>
<sequence length="74" mass="8320">MGTHSRNVRVWRTAASSEQTPNGRIYMGHQDGKVRVWRASAEDPATHRHVGPLPWLRDVLGMALPLQRPLDAPL</sequence>
<dbReference type="AlphaFoldDB" id="A0A3L6RJ52"/>
<accession>A0A3L6RJ52</accession>
<comment type="caution">
    <text evidence="1">The sequence shown here is derived from an EMBL/GenBank/DDBJ whole genome shotgun (WGS) entry which is preliminary data.</text>
</comment>